<evidence type="ECO:0000256" key="1">
    <source>
        <dbReference type="SAM" id="SignalP"/>
    </source>
</evidence>
<dbReference type="AlphaFoldDB" id="A0A849KDF8"/>
<keyword evidence="1" id="KW-0732">Signal</keyword>
<gene>
    <name evidence="2" type="ORF">HK415_02610</name>
</gene>
<feature type="signal peptide" evidence="1">
    <location>
        <begin position="1"/>
        <end position="27"/>
    </location>
</feature>
<organism evidence="2 3">
    <name type="scientific">Ramlibacter montanisoli</name>
    <dbReference type="NCBI Taxonomy" id="2732512"/>
    <lineage>
        <taxon>Bacteria</taxon>
        <taxon>Pseudomonadati</taxon>
        <taxon>Pseudomonadota</taxon>
        <taxon>Betaproteobacteria</taxon>
        <taxon>Burkholderiales</taxon>
        <taxon>Comamonadaceae</taxon>
        <taxon>Ramlibacter</taxon>
    </lineage>
</organism>
<reference evidence="2 3" key="1">
    <citation type="submission" date="2020-05" db="EMBL/GenBank/DDBJ databases">
        <authorList>
            <person name="Khan S.A."/>
            <person name="Jeon C.O."/>
            <person name="Chun B.H."/>
        </authorList>
    </citation>
    <scope>NUCLEOTIDE SEQUENCE [LARGE SCALE GENOMIC DNA]</scope>
    <source>
        <strain evidence="2 3">B156</strain>
    </source>
</reference>
<name>A0A849KDF8_9BURK</name>
<feature type="chain" id="PRO_5032359683" description="Lytic transglycosylase domain-containing protein" evidence="1">
    <location>
        <begin position="28"/>
        <end position="133"/>
    </location>
</feature>
<comment type="caution">
    <text evidence="2">The sequence shown here is derived from an EMBL/GenBank/DDBJ whole genome shotgun (WGS) entry which is preliminary data.</text>
</comment>
<evidence type="ECO:0008006" key="4">
    <source>
        <dbReference type="Google" id="ProtNLM"/>
    </source>
</evidence>
<dbReference type="RefSeq" id="WP_171556658.1">
    <property type="nucleotide sequence ID" value="NZ_JABFCS010000001.1"/>
</dbReference>
<keyword evidence="3" id="KW-1185">Reference proteome</keyword>
<evidence type="ECO:0000313" key="3">
    <source>
        <dbReference type="Proteomes" id="UP000552954"/>
    </source>
</evidence>
<sequence length="133" mass="14758">MCRPFDHVLRRGAALCLLLSLATQAGAYAPAATAMRIKFAPQASASAAPESALAQLREFAVLGDTDASGELATRLLDRFERTGDRRHLHEAMQWIARDWEHERVVRADLADRVLSRHCARPALQRHWLCTGGD</sequence>
<accession>A0A849KDF8</accession>
<dbReference type="Proteomes" id="UP000552954">
    <property type="component" value="Unassembled WGS sequence"/>
</dbReference>
<reference evidence="2 3" key="2">
    <citation type="submission" date="2020-06" db="EMBL/GenBank/DDBJ databases">
        <title>Ramlibacter rhizophilus sp. nov., isolated from rhizosphere soil of national flower Mugunghwa from South Korea.</title>
        <authorList>
            <person name="Zheng-Fei Y."/>
            <person name="Huan T."/>
        </authorList>
    </citation>
    <scope>NUCLEOTIDE SEQUENCE [LARGE SCALE GENOMIC DNA]</scope>
    <source>
        <strain evidence="2 3">B156</strain>
    </source>
</reference>
<protein>
    <recommendedName>
        <fullName evidence="4">Lytic transglycosylase domain-containing protein</fullName>
    </recommendedName>
</protein>
<proteinExistence type="predicted"/>
<dbReference type="EMBL" id="JABFCS010000001">
    <property type="protein sequence ID" value="NNU42283.1"/>
    <property type="molecule type" value="Genomic_DNA"/>
</dbReference>
<evidence type="ECO:0000313" key="2">
    <source>
        <dbReference type="EMBL" id="NNU42283.1"/>
    </source>
</evidence>